<proteinExistence type="predicted"/>
<feature type="region of interest" description="Disordered" evidence="1">
    <location>
        <begin position="16"/>
        <end position="38"/>
    </location>
</feature>
<accession>A0AAD6ZCX5</accession>
<evidence type="ECO:0000313" key="2">
    <source>
        <dbReference type="EMBL" id="KAJ7315522.1"/>
    </source>
</evidence>
<dbReference type="AlphaFoldDB" id="A0AAD6ZCX5"/>
<dbReference type="Proteomes" id="UP001218218">
    <property type="component" value="Unassembled WGS sequence"/>
</dbReference>
<comment type="caution">
    <text evidence="2">The sequence shown here is derived from an EMBL/GenBank/DDBJ whole genome shotgun (WGS) entry which is preliminary data.</text>
</comment>
<gene>
    <name evidence="2" type="ORF">DFH08DRAFT_1039693</name>
</gene>
<evidence type="ECO:0000256" key="1">
    <source>
        <dbReference type="SAM" id="MobiDB-lite"/>
    </source>
</evidence>
<sequence>MEAEVQAALIQTAFPPAVPNTTSKRPAPPALSQSTAVTRGCPAGQDDCNELLHTAVHTHSGHLRHANTISAIFVPVTGSQRISTAPVHNMDGLANTPGKEQVQDPMRQQIPQWLLCDQLRVRGTWGKVLLGFPWTGGASQGVGEHAGFRGAIM</sequence>
<name>A0AAD6ZCX5_9AGAR</name>
<organism evidence="2 3">
    <name type="scientific">Mycena albidolilacea</name>
    <dbReference type="NCBI Taxonomy" id="1033008"/>
    <lineage>
        <taxon>Eukaryota</taxon>
        <taxon>Fungi</taxon>
        <taxon>Dikarya</taxon>
        <taxon>Basidiomycota</taxon>
        <taxon>Agaricomycotina</taxon>
        <taxon>Agaricomycetes</taxon>
        <taxon>Agaricomycetidae</taxon>
        <taxon>Agaricales</taxon>
        <taxon>Marasmiineae</taxon>
        <taxon>Mycenaceae</taxon>
        <taxon>Mycena</taxon>
    </lineage>
</organism>
<protein>
    <submittedName>
        <fullName evidence="2">Uncharacterized protein</fullName>
    </submittedName>
</protein>
<evidence type="ECO:0000313" key="3">
    <source>
        <dbReference type="Proteomes" id="UP001218218"/>
    </source>
</evidence>
<reference evidence="2" key="1">
    <citation type="submission" date="2023-03" db="EMBL/GenBank/DDBJ databases">
        <title>Massive genome expansion in bonnet fungi (Mycena s.s.) driven by repeated elements and novel gene families across ecological guilds.</title>
        <authorList>
            <consortium name="Lawrence Berkeley National Laboratory"/>
            <person name="Harder C.B."/>
            <person name="Miyauchi S."/>
            <person name="Viragh M."/>
            <person name="Kuo A."/>
            <person name="Thoen E."/>
            <person name="Andreopoulos B."/>
            <person name="Lu D."/>
            <person name="Skrede I."/>
            <person name="Drula E."/>
            <person name="Henrissat B."/>
            <person name="Morin E."/>
            <person name="Kohler A."/>
            <person name="Barry K."/>
            <person name="LaButti K."/>
            <person name="Morin E."/>
            <person name="Salamov A."/>
            <person name="Lipzen A."/>
            <person name="Mereny Z."/>
            <person name="Hegedus B."/>
            <person name="Baldrian P."/>
            <person name="Stursova M."/>
            <person name="Weitz H."/>
            <person name="Taylor A."/>
            <person name="Grigoriev I.V."/>
            <person name="Nagy L.G."/>
            <person name="Martin F."/>
            <person name="Kauserud H."/>
        </authorList>
    </citation>
    <scope>NUCLEOTIDE SEQUENCE</scope>
    <source>
        <strain evidence="2">CBHHK002</strain>
    </source>
</reference>
<dbReference type="EMBL" id="JARIHO010000061">
    <property type="protein sequence ID" value="KAJ7315522.1"/>
    <property type="molecule type" value="Genomic_DNA"/>
</dbReference>
<keyword evidence="3" id="KW-1185">Reference proteome</keyword>